<dbReference type="Pfam" id="PF09752">
    <property type="entry name" value="ABHD18"/>
    <property type="match status" value="1"/>
</dbReference>
<dbReference type="OrthoDB" id="180322at2"/>
<comment type="caution">
    <text evidence="1">The sequence shown here is derived from an EMBL/GenBank/DDBJ whole genome shotgun (WGS) entry which is preliminary data.</text>
</comment>
<evidence type="ECO:0000313" key="2">
    <source>
        <dbReference type="Proteomes" id="UP000003688"/>
    </source>
</evidence>
<evidence type="ECO:0008006" key="3">
    <source>
        <dbReference type="Google" id="ProtNLM"/>
    </source>
</evidence>
<dbReference type="InterPro" id="IPR019149">
    <property type="entry name" value="ABHD18"/>
</dbReference>
<dbReference type="AlphaFoldDB" id="B9XKV3"/>
<dbReference type="Gene3D" id="3.40.50.1820">
    <property type="entry name" value="alpha/beta hydrolase"/>
    <property type="match status" value="1"/>
</dbReference>
<name>B9XKV3_PEDPL</name>
<reference evidence="1 2" key="1">
    <citation type="journal article" date="2011" name="J. Bacteriol.">
        <title>Genome sequence of 'Pedosphaera parvula' Ellin514, an aerobic Verrucomicrobial isolate from pasture soil.</title>
        <authorList>
            <person name="Kant R."/>
            <person name="van Passel M.W."/>
            <person name="Sangwan P."/>
            <person name="Palva A."/>
            <person name="Lucas S."/>
            <person name="Copeland A."/>
            <person name="Lapidus A."/>
            <person name="Glavina Del Rio T."/>
            <person name="Dalin E."/>
            <person name="Tice H."/>
            <person name="Bruce D."/>
            <person name="Goodwin L."/>
            <person name="Pitluck S."/>
            <person name="Chertkov O."/>
            <person name="Larimer F.W."/>
            <person name="Land M.L."/>
            <person name="Hauser L."/>
            <person name="Brettin T.S."/>
            <person name="Detter J.C."/>
            <person name="Han S."/>
            <person name="de Vos W.M."/>
            <person name="Janssen P.H."/>
            <person name="Smidt H."/>
        </authorList>
    </citation>
    <scope>NUCLEOTIDE SEQUENCE [LARGE SCALE GENOMIC DNA]</scope>
    <source>
        <strain evidence="1 2">Ellin514</strain>
    </source>
</reference>
<dbReference type="PANTHER" id="PTHR13617">
    <property type="entry name" value="PROTEIN ABHD18"/>
    <property type="match status" value="1"/>
</dbReference>
<evidence type="ECO:0000313" key="1">
    <source>
        <dbReference type="EMBL" id="EEF59596.1"/>
    </source>
</evidence>
<accession>B9XKV3</accession>
<sequence>MIAPLAKFLDWSAIQVLVRMPHAYGRSPQMEEALQFLKEPGFITADSQPAQVEFNPDKSDLHFRFPTPQPCSFPENNIIYGRLYRCTEHWQERPVIVLLHGGGDSFGYRFRYPLIARHCNRAGFNAVTLVAPYHFQRRPRQPGALSWPDYLQMAEATAQAIAEIRALTGWLLGAGCPAIALWGFSFGGWLAGLTACRDTRLASVVLAAPRVRMNLSFAEMVSRRRIREVLQGERAAWATLNGTSLNLTSAQPVIPKRNILLIETMHDLFVGKEGIEDLWQVWGQPDIWRLPHGHVSKALLPGLTGRVLRWLEPRLNAATAKHDRAFGKIH</sequence>
<protein>
    <recommendedName>
        <fullName evidence="3">AB hydrolase-1 domain-containing protein</fullName>
    </recommendedName>
</protein>
<dbReference type="ESTHER" id="9bact-b9xkv3">
    <property type="family name" value="6_AlphaBeta_hydrolase"/>
</dbReference>
<dbReference type="RefSeq" id="WP_007416439.1">
    <property type="nucleotide sequence ID" value="NZ_ABOX02000026.1"/>
</dbReference>
<dbReference type="STRING" id="320771.Cflav_PD2503"/>
<dbReference type="InterPro" id="IPR029058">
    <property type="entry name" value="AB_hydrolase_fold"/>
</dbReference>
<keyword evidence="2" id="KW-1185">Reference proteome</keyword>
<dbReference type="Proteomes" id="UP000003688">
    <property type="component" value="Unassembled WGS sequence"/>
</dbReference>
<gene>
    <name evidence="1" type="ORF">Cflav_PD2503</name>
</gene>
<dbReference type="EMBL" id="ABOX02000026">
    <property type="protein sequence ID" value="EEF59596.1"/>
    <property type="molecule type" value="Genomic_DNA"/>
</dbReference>
<dbReference type="SUPFAM" id="SSF53474">
    <property type="entry name" value="alpha/beta-Hydrolases"/>
    <property type="match status" value="1"/>
</dbReference>
<dbReference type="PANTHER" id="PTHR13617:SF14">
    <property type="entry name" value="PROTEIN ABHD18"/>
    <property type="match status" value="1"/>
</dbReference>
<organism evidence="1 2">
    <name type="scientific">Pedosphaera parvula (strain Ellin514)</name>
    <dbReference type="NCBI Taxonomy" id="320771"/>
    <lineage>
        <taxon>Bacteria</taxon>
        <taxon>Pseudomonadati</taxon>
        <taxon>Verrucomicrobiota</taxon>
        <taxon>Pedosphaerae</taxon>
        <taxon>Pedosphaerales</taxon>
        <taxon>Pedosphaeraceae</taxon>
        <taxon>Pedosphaera</taxon>
    </lineage>
</organism>
<proteinExistence type="predicted"/>